<dbReference type="AlphaFoldDB" id="A0A452QS20"/>
<dbReference type="STRING" id="9643.ENSUAMP00000008366"/>
<reference evidence="1" key="3">
    <citation type="submission" date="2025-09" db="UniProtKB">
        <authorList>
            <consortium name="Ensembl"/>
        </authorList>
    </citation>
    <scope>IDENTIFICATION</scope>
</reference>
<dbReference type="InterPro" id="IPR040210">
    <property type="entry name" value="Cep85/Cep85L"/>
</dbReference>
<proteinExistence type="predicted"/>
<reference evidence="2" key="1">
    <citation type="submission" date="2016-06" db="EMBL/GenBank/DDBJ databases">
        <title>De novo assembly and RNA-Seq shows season-dependent expression and editing in black bear kidneys.</title>
        <authorList>
            <person name="Korstanje R."/>
            <person name="Srivastava A."/>
            <person name="Sarsani V.K."/>
            <person name="Sheehan S.M."/>
            <person name="Seger R.L."/>
            <person name="Barter M.E."/>
            <person name="Lindqvist C."/>
            <person name="Brody L.C."/>
            <person name="Mullikin J.C."/>
        </authorList>
    </citation>
    <scope>NUCLEOTIDE SEQUENCE [LARGE SCALE GENOMIC DNA]</scope>
</reference>
<sequence>SSEGREYLLWFLNRNPEADDSVCWGVVSSPVLEPYRRNLPAGELVGFRRGDTTCDSYISTHRYRYSALPLAWVNVSACLYAQLSVQNQDLIEKNLTLQEHLRRAQPGSLSSPDTAHLAFELHQELANCLQDLQAVCSIVTQRAQGHDPNLSLLLGIHSVQHPGTQMDLQKPDVIKRKLEEVQQLRRDIEDLRTTMSDRYAQDMGENCVTQ</sequence>
<evidence type="ECO:0000313" key="1">
    <source>
        <dbReference type="Ensembl" id="ENSUAMP00000008366.1"/>
    </source>
</evidence>
<dbReference type="GO" id="GO:0005813">
    <property type="term" value="C:centrosome"/>
    <property type="evidence" value="ECO:0007669"/>
    <property type="project" value="TreeGrafter"/>
</dbReference>
<name>A0A452QS20_URSAM</name>
<dbReference type="Proteomes" id="UP000291022">
    <property type="component" value="Unassembled WGS sequence"/>
</dbReference>
<reference evidence="1" key="2">
    <citation type="submission" date="2025-08" db="UniProtKB">
        <authorList>
            <consortium name="Ensembl"/>
        </authorList>
    </citation>
    <scope>IDENTIFICATION</scope>
</reference>
<keyword evidence="2" id="KW-1185">Reference proteome</keyword>
<organism evidence="1 2">
    <name type="scientific">Ursus americanus</name>
    <name type="common">American black bear</name>
    <name type="synonym">Euarctos americanus</name>
    <dbReference type="NCBI Taxonomy" id="9643"/>
    <lineage>
        <taxon>Eukaryota</taxon>
        <taxon>Metazoa</taxon>
        <taxon>Chordata</taxon>
        <taxon>Craniata</taxon>
        <taxon>Vertebrata</taxon>
        <taxon>Euteleostomi</taxon>
        <taxon>Mammalia</taxon>
        <taxon>Eutheria</taxon>
        <taxon>Laurasiatheria</taxon>
        <taxon>Carnivora</taxon>
        <taxon>Caniformia</taxon>
        <taxon>Ursidae</taxon>
        <taxon>Ursus</taxon>
    </lineage>
</organism>
<dbReference type="GeneTree" id="ENSGT00620000087993"/>
<accession>A0A452QS20</accession>
<protein>
    <submittedName>
        <fullName evidence="1">Uncharacterized protein</fullName>
    </submittedName>
</protein>
<dbReference type="PANTHER" id="PTHR31075">
    <property type="entry name" value="CENTROSOMAL PROTEIN OF 85 KDA"/>
    <property type="match status" value="1"/>
</dbReference>
<dbReference type="PANTHER" id="PTHR31075:SF3">
    <property type="entry name" value="CENTROSOMAL PROTEIN OF 85 KDA"/>
    <property type="match status" value="1"/>
</dbReference>
<evidence type="ECO:0000313" key="2">
    <source>
        <dbReference type="Proteomes" id="UP000291022"/>
    </source>
</evidence>
<dbReference type="Ensembl" id="ENSUAMT00000009437.1">
    <property type="protein sequence ID" value="ENSUAMP00000008366.1"/>
    <property type="gene ID" value="ENSUAMG00000007076.1"/>
</dbReference>